<dbReference type="RefSeq" id="WP_343820895.1">
    <property type="nucleotide sequence ID" value="NZ_BAAAFN010000011.1"/>
</dbReference>
<dbReference type="SMART" id="SM00347">
    <property type="entry name" value="HTH_MARR"/>
    <property type="match status" value="1"/>
</dbReference>
<evidence type="ECO:0000313" key="3">
    <source>
        <dbReference type="Proteomes" id="UP001501176"/>
    </source>
</evidence>
<keyword evidence="3" id="KW-1185">Reference proteome</keyword>
<protein>
    <recommendedName>
        <fullName evidence="1">HTH marR-type domain-containing protein</fullName>
    </recommendedName>
</protein>
<gene>
    <name evidence="2" type="ORF">GCM10009125_16610</name>
</gene>
<dbReference type="InterPro" id="IPR036390">
    <property type="entry name" value="WH_DNA-bd_sf"/>
</dbReference>
<name>A0ABP3DDY1_9BURK</name>
<proteinExistence type="predicted"/>
<dbReference type="Proteomes" id="UP001501176">
    <property type="component" value="Unassembled WGS sequence"/>
</dbReference>
<reference evidence="3" key="1">
    <citation type="journal article" date="2019" name="Int. J. Syst. Evol. Microbiol.">
        <title>The Global Catalogue of Microorganisms (GCM) 10K type strain sequencing project: providing services to taxonomists for standard genome sequencing and annotation.</title>
        <authorList>
            <consortium name="The Broad Institute Genomics Platform"/>
            <consortium name="The Broad Institute Genome Sequencing Center for Infectious Disease"/>
            <person name="Wu L."/>
            <person name="Ma J."/>
        </authorList>
    </citation>
    <scope>NUCLEOTIDE SEQUENCE [LARGE SCALE GENOMIC DNA]</scope>
    <source>
        <strain evidence="3">JCM 16240</strain>
    </source>
</reference>
<dbReference type="InterPro" id="IPR036388">
    <property type="entry name" value="WH-like_DNA-bd_sf"/>
</dbReference>
<dbReference type="PANTHER" id="PTHR33164">
    <property type="entry name" value="TRANSCRIPTIONAL REGULATOR, MARR FAMILY"/>
    <property type="match status" value="1"/>
</dbReference>
<dbReference type="InterPro" id="IPR000835">
    <property type="entry name" value="HTH_MarR-typ"/>
</dbReference>
<feature type="domain" description="HTH marR-type" evidence="1">
    <location>
        <begin position="29"/>
        <end position="163"/>
    </location>
</feature>
<evidence type="ECO:0000259" key="1">
    <source>
        <dbReference type="PROSITE" id="PS50995"/>
    </source>
</evidence>
<dbReference type="PRINTS" id="PR00598">
    <property type="entry name" value="HTHMARR"/>
</dbReference>
<dbReference type="InterPro" id="IPR039422">
    <property type="entry name" value="MarR/SlyA-like"/>
</dbReference>
<organism evidence="2 3">
    <name type="scientific">Castellaniella daejeonensis</name>
    <dbReference type="NCBI Taxonomy" id="659013"/>
    <lineage>
        <taxon>Bacteria</taxon>
        <taxon>Pseudomonadati</taxon>
        <taxon>Pseudomonadota</taxon>
        <taxon>Betaproteobacteria</taxon>
        <taxon>Burkholderiales</taxon>
        <taxon>Alcaligenaceae</taxon>
        <taxon>Castellaniella</taxon>
    </lineage>
</organism>
<dbReference type="PROSITE" id="PS50995">
    <property type="entry name" value="HTH_MARR_2"/>
    <property type="match status" value="1"/>
</dbReference>
<dbReference type="EMBL" id="BAAAFN010000011">
    <property type="protein sequence ID" value="GAA0228242.1"/>
    <property type="molecule type" value="Genomic_DNA"/>
</dbReference>
<evidence type="ECO:0000313" key="2">
    <source>
        <dbReference type="EMBL" id="GAA0228242.1"/>
    </source>
</evidence>
<comment type="caution">
    <text evidence="2">The sequence shown here is derived from an EMBL/GenBank/DDBJ whole genome shotgun (WGS) entry which is preliminary data.</text>
</comment>
<dbReference type="Gene3D" id="1.10.10.10">
    <property type="entry name" value="Winged helix-like DNA-binding domain superfamily/Winged helix DNA-binding domain"/>
    <property type="match status" value="1"/>
</dbReference>
<sequence>MSDPSSFDAFEQAMQGLSHRLSSRGTMREAVIARLFQHTGARLNDYLDAPFKPHGLNATSWTSLVVIYASKDRRLKPSELSVFMNSSRMNSTRVARQLERHGLTRRVADQTDGRQLFLEITRKGIAFVENQLPLRRRHLEQAFDGFAPEEVDQLQRLLRKLLTNLE</sequence>
<dbReference type="PANTHER" id="PTHR33164:SF101">
    <property type="entry name" value="TRANSCRIPTIONAL REPRESSOR MPRA"/>
    <property type="match status" value="1"/>
</dbReference>
<accession>A0ABP3DDY1</accession>
<dbReference type="SUPFAM" id="SSF46785">
    <property type="entry name" value="Winged helix' DNA-binding domain"/>
    <property type="match status" value="1"/>
</dbReference>
<dbReference type="Pfam" id="PF01047">
    <property type="entry name" value="MarR"/>
    <property type="match status" value="1"/>
</dbReference>